<evidence type="ECO:0000256" key="1">
    <source>
        <dbReference type="ARBA" id="ARBA00003236"/>
    </source>
</evidence>
<dbReference type="PANTHER" id="PTHR43123">
    <property type="entry name" value="POLYSACCHARIDE DEACETYLASE-RELATED"/>
    <property type="match status" value="1"/>
</dbReference>
<dbReference type="Pfam" id="PF01522">
    <property type="entry name" value="Polysacc_deac_1"/>
    <property type="match status" value="1"/>
</dbReference>
<evidence type="ECO:0000259" key="5">
    <source>
        <dbReference type="PROSITE" id="PS51677"/>
    </source>
</evidence>
<dbReference type="GeneID" id="62640293"/>
<dbReference type="Proteomes" id="UP000809440">
    <property type="component" value="Unassembled WGS sequence"/>
</dbReference>
<evidence type="ECO:0000313" key="7">
    <source>
        <dbReference type="EMBL" id="MBM2418245.1"/>
    </source>
</evidence>
<dbReference type="SUPFAM" id="SSF88713">
    <property type="entry name" value="Glycoside hydrolase/deacetylase"/>
    <property type="match status" value="1"/>
</dbReference>
<feature type="domain" description="NodB homology" evidence="5">
    <location>
        <begin position="64"/>
        <end position="282"/>
    </location>
</feature>
<dbReference type="Gene3D" id="3.20.20.370">
    <property type="entry name" value="Glycoside hydrolase/deacetylase"/>
    <property type="match status" value="1"/>
</dbReference>
<dbReference type="InterPro" id="IPR002509">
    <property type="entry name" value="NODB_dom"/>
</dbReference>
<evidence type="ECO:0000256" key="2">
    <source>
        <dbReference type="ARBA" id="ARBA00010973"/>
    </source>
</evidence>
<comment type="similarity">
    <text evidence="2">Belongs to the polysaccharide deacetylase family.</text>
</comment>
<dbReference type="EMBL" id="JAFBXF010000009">
    <property type="protein sequence ID" value="MBM2418245.1"/>
    <property type="molecule type" value="Genomic_DNA"/>
</dbReference>
<evidence type="ECO:0000313" key="9">
    <source>
        <dbReference type="Proteomes" id="UP000809440"/>
    </source>
</evidence>
<dbReference type="EMBL" id="JAFBXE010000009">
    <property type="protein sequence ID" value="MBM2413576.1"/>
    <property type="molecule type" value="Genomic_DNA"/>
</dbReference>
<protein>
    <recommendedName>
        <fullName evidence="3">Chitooligosaccharide deacetylase</fullName>
    </recommendedName>
    <alternativeName>
        <fullName evidence="4">Nodulation protein B</fullName>
    </alternativeName>
</protein>
<sequence length="308" mass="34316">MSERDLIGYGAQPPKVIWPNGARVAVAVAVNFEEGAELQVGDGDPVSERVGEIVSVVKEGSRDQGQEQLFAYGTRVGLWRFLDALRRTETPATFLMCGRAVERSPMLARAITDAGHEAANHGWTWRPHSDYADAATERQDLLRATDIIEQATGQRPRGFFCRGSESAWTRSLLAEAGYLYTSNAFDDDLPYSDPSGLIVVPYNLDTNDMKFFHPNGFVRAVEMVDYVRDAVEQLLIEAERGRSSTLSIGFHLRISGRPARFRAVTEILEYLASLEDQIWRAQRIDIARHFAAFSPAANTSQTRQGDMT</sequence>
<evidence type="ECO:0000256" key="4">
    <source>
        <dbReference type="ARBA" id="ARBA00032976"/>
    </source>
</evidence>
<evidence type="ECO:0000256" key="3">
    <source>
        <dbReference type="ARBA" id="ARBA00020071"/>
    </source>
</evidence>
<organism evidence="6 8">
    <name type="scientific">Marivita cryptomonadis</name>
    <dbReference type="NCBI Taxonomy" id="505252"/>
    <lineage>
        <taxon>Bacteria</taxon>
        <taxon>Pseudomonadati</taxon>
        <taxon>Pseudomonadota</taxon>
        <taxon>Alphaproteobacteria</taxon>
        <taxon>Rhodobacterales</taxon>
        <taxon>Roseobacteraceae</taxon>
        <taxon>Marivita</taxon>
    </lineage>
</organism>
<evidence type="ECO:0000313" key="8">
    <source>
        <dbReference type="Proteomes" id="UP000755667"/>
    </source>
</evidence>
<dbReference type="GO" id="GO:0005975">
    <property type="term" value="P:carbohydrate metabolic process"/>
    <property type="evidence" value="ECO:0007669"/>
    <property type="project" value="InterPro"/>
</dbReference>
<name>A0A9Q2S0M0_9RHOB</name>
<gene>
    <name evidence="6" type="ORF">JQX41_14770</name>
    <name evidence="7" type="ORF">JQX48_14780</name>
</gene>
<dbReference type="Proteomes" id="UP000755667">
    <property type="component" value="Unassembled WGS sequence"/>
</dbReference>
<dbReference type="OrthoDB" id="9787041at2"/>
<dbReference type="AlphaFoldDB" id="A0A9Q2S0M0"/>
<evidence type="ECO:0000313" key="6">
    <source>
        <dbReference type="EMBL" id="MBM2413576.1"/>
    </source>
</evidence>
<dbReference type="InterPro" id="IPR011330">
    <property type="entry name" value="Glyco_hydro/deAcase_b/a-brl"/>
</dbReference>
<proteinExistence type="inferred from homology"/>
<dbReference type="GO" id="GO:0016810">
    <property type="term" value="F:hydrolase activity, acting on carbon-nitrogen (but not peptide) bonds"/>
    <property type="evidence" value="ECO:0007669"/>
    <property type="project" value="InterPro"/>
</dbReference>
<dbReference type="PANTHER" id="PTHR43123:SF1">
    <property type="entry name" value="POLYSACCHARIDE DEACETYLASE-RELATED"/>
    <property type="match status" value="1"/>
</dbReference>
<comment type="function">
    <text evidence="1">Is involved in generating a small heat-stable compound (Nod), an acylated oligomer of N-acetylglucosamine, that stimulates mitosis in various plant protoplasts.</text>
</comment>
<comment type="caution">
    <text evidence="6">The sequence shown here is derived from an EMBL/GenBank/DDBJ whole genome shotgun (WGS) entry which is preliminary data.</text>
</comment>
<accession>A0A9Q2S0M0</accession>
<dbReference type="PROSITE" id="PS51677">
    <property type="entry name" value="NODB"/>
    <property type="match status" value="1"/>
</dbReference>
<reference evidence="6 9" key="1">
    <citation type="submission" date="2021-01" db="EMBL/GenBank/DDBJ databases">
        <title>Diatom-associated Roseobacters Show Island Model of Population Structure.</title>
        <authorList>
            <person name="Qu L."/>
            <person name="Feng X."/>
            <person name="Chen Y."/>
            <person name="Li L."/>
            <person name="Wang X."/>
            <person name="Hu Z."/>
            <person name="Wang H."/>
            <person name="Luo H."/>
        </authorList>
    </citation>
    <scope>NUCLEOTIDE SEQUENCE</scope>
    <source>
        <strain evidence="7 9">CC28-63</strain>
        <strain evidence="6">CC28-69</strain>
    </source>
</reference>
<keyword evidence="9" id="KW-1185">Reference proteome</keyword>
<dbReference type="RefSeq" id="WP_085628568.1">
    <property type="nucleotide sequence ID" value="NZ_JAFBWU010000009.1"/>
</dbReference>